<dbReference type="SUPFAM" id="SSF46785">
    <property type="entry name" value="Winged helix' DNA-binding domain"/>
    <property type="match status" value="1"/>
</dbReference>
<dbReference type="InterPro" id="IPR036388">
    <property type="entry name" value="WH-like_DNA-bd_sf"/>
</dbReference>
<dbReference type="PANTHER" id="PTHR43537">
    <property type="entry name" value="TRANSCRIPTIONAL REGULATOR, GNTR FAMILY"/>
    <property type="match status" value="1"/>
</dbReference>
<evidence type="ECO:0000256" key="1">
    <source>
        <dbReference type="ARBA" id="ARBA00023015"/>
    </source>
</evidence>
<dbReference type="InterPro" id="IPR008920">
    <property type="entry name" value="TF_FadR/GntR_C"/>
</dbReference>
<organism evidence="5 6">
    <name type="scientific">Aeromonas allosaccharophila</name>
    <dbReference type="NCBI Taxonomy" id="656"/>
    <lineage>
        <taxon>Bacteria</taxon>
        <taxon>Pseudomonadati</taxon>
        <taxon>Pseudomonadota</taxon>
        <taxon>Gammaproteobacteria</taxon>
        <taxon>Aeromonadales</taxon>
        <taxon>Aeromonadaceae</taxon>
        <taxon>Aeromonas</taxon>
    </lineage>
</organism>
<dbReference type="KEGG" id="aall:I6G90_01005"/>
<evidence type="ECO:0000313" key="6">
    <source>
        <dbReference type="Proteomes" id="UP000595101"/>
    </source>
</evidence>
<keyword evidence="2" id="KW-0238">DNA-binding</keyword>
<proteinExistence type="predicted"/>
<dbReference type="PANTHER" id="PTHR43537:SF5">
    <property type="entry name" value="UXU OPERON TRANSCRIPTIONAL REGULATOR"/>
    <property type="match status" value="1"/>
</dbReference>
<dbReference type="EMBL" id="CP065745">
    <property type="protein sequence ID" value="QPR55056.1"/>
    <property type="molecule type" value="Genomic_DNA"/>
</dbReference>
<dbReference type="SMART" id="SM00895">
    <property type="entry name" value="FCD"/>
    <property type="match status" value="1"/>
</dbReference>
<keyword evidence="1" id="KW-0805">Transcription regulation</keyword>
<evidence type="ECO:0000259" key="4">
    <source>
        <dbReference type="PROSITE" id="PS50949"/>
    </source>
</evidence>
<dbReference type="InterPro" id="IPR000524">
    <property type="entry name" value="Tscrpt_reg_HTH_GntR"/>
</dbReference>
<evidence type="ECO:0000256" key="2">
    <source>
        <dbReference type="ARBA" id="ARBA00023125"/>
    </source>
</evidence>
<evidence type="ECO:0000313" key="5">
    <source>
        <dbReference type="EMBL" id="QPR55056.1"/>
    </source>
</evidence>
<accession>A0A7T2UMX6</accession>
<dbReference type="Pfam" id="PF00392">
    <property type="entry name" value="GntR"/>
    <property type="match status" value="1"/>
</dbReference>
<name>A0A7T2UMX6_9GAMM</name>
<dbReference type="CDD" id="cd07377">
    <property type="entry name" value="WHTH_GntR"/>
    <property type="match status" value="1"/>
</dbReference>
<dbReference type="PRINTS" id="PR00035">
    <property type="entry name" value="HTHGNTR"/>
</dbReference>
<dbReference type="GO" id="GO:0003677">
    <property type="term" value="F:DNA binding"/>
    <property type="evidence" value="ECO:0007669"/>
    <property type="project" value="UniProtKB-KW"/>
</dbReference>
<evidence type="ECO:0000256" key="3">
    <source>
        <dbReference type="ARBA" id="ARBA00023163"/>
    </source>
</evidence>
<dbReference type="GO" id="GO:0003700">
    <property type="term" value="F:DNA-binding transcription factor activity"/>
    <property type="evidence" value="ECO:0007669"/>
    <property type="project" value="InterPro"/>
</dbReference>
<dbReference type="AlphaFoldDB" id="A0A7T2UMX6"/>
<dbReference type="InterPro" id="IPR011711">
    <property type="entry name" value="GntR_C"/>
</dbReference>
<keyword evidence="3" id="KW-0804">Transcription</keyword>
<dbReference type="Pfam" id="PF07729">
    <property type="entry name" value="FCD"/>
    <property type="match status" value="1"/>
</dbReference>
<feature type="domain" description="HTH gntR-type" evidence="4">
    <location>
        <begin position="6"/>
        <end position="74"/>
    </location>
</feature>
<reference evidence="5 6" key="1">
    <citation type="submission" date="2020-12" db="EMBL/GenBank/DDBJ databases">
        <title>FDA dAtabase for Regulatory Grade micrObial Sequences (FDA-ARGOS): Supporting development and validation of Infectious Disease Dx tests.</title>
        <authorList>
            <person name="Sproer C."/>
            <person name="Gronow S."/>
            <person name="Severitt S."/>
            <person name="Schroder I."/>
            <person name="Tallon L."/>
            <person name="Sadzewicz L."/>
            <person name="Zhao X."/>
            <person name="Boylan J."/>
            <person name="Ott S."/>
            <person name="Bowen H."/>
            <person name="Vavikolanu K."/>
            <person name="Mehta A."/>
            <person name="Aluvathingal J."/>
            <person name="Nadendla S."/>
            <person name="Lowell S."/>
            <person name="Myers T."/>
            <person name="Yan Y."/>
            <person name="Sichtig H."/>
        </authorList>
    </citation>
    <scope>NUCLEOTIDE SEQUENCE [LARGE SCALE GENOMIC DNA]</scope>
    <source>
        <strain evidence="5 6">FDAARGOS_933</strain>
    </source>
</reference>
<dbReference type="Gene3D" id="1.10.10.10">
    <property type="entry name" value="Winged helix-like DNA-binding domain superfamily/Winged helix DNA-binding domain"/>
    <property type="match status" value="1"/>
</dbReference>
<dbReference type="Gene3D" id="1.20.120.530">
    <property type="entry name" value="GntR ligand-binding domain-like"/>
    <property type="match status" value="1"/>
</dbReference>
<dbReference type="RefSeq" id="WP_197929312.1">
    <property type="nucleotide sequence ID" value="NZ_CP065745.1"/>
</dbReference>
<gene>
    <name evidence="5" type="ORF">I6G90_01005</name>
</gene>
<dbReference type="SMART" id="SM00345">
    <property type="entry name" value="HTH_GNTR"/>
    <property type="match status" value="1"/>
</dbReference>
<protein>
    <submittedName>
        <fullName evidence="5">GntR family transcriptional regulator</fullName>
    </submittedName>
</protein>
<dbReference type="PROSITE" id="PS50949">
    <property type="entry name" value="HTH_GNTR"/>
    <property type="match status" value="1"/>
</dbReference>
<dbReference type="Proteomes" id="UP000595101">
    <property type="component" value="Chromosome"/>
</dbReference>
<dbReference type="GeneID" id="60784141"/>
<dbReference type="SUPFAM" id="SSF48008">
    <property type="entry name" value="GntR ligand-binding domain-like"/>
    <property type="match status" value="1"/>
</dbReference>
<sequence length="256" mass="29551">MTIEIKRPYQEVGQFLRNQLLDEQYQVGDRLPPERDIAEQLGVGRTVVREALIMLELENLVEVRKGSGVYVIQLPQPKNNESLNVPQSIAGPFEMLQARQLLESNIAEFAALQATPHDISKMRKALEIERQDLISGEGEEGDHIFHLAIAEATQNSVLVELFKQSWDIRETNSMWQKLHARITDLTYRQEWFVDHQAILSAMIKKDPEAAKKAMWQHLENVKNRLMELSDSDDPNFDGYLFSSYPVFPSRRYDISQ</sequence>
<dbReference type="InterPro" id="IPR036390">
    <property type="entry name" value="WH_DNA-bd_sf"/>
</dbReference>